<feature type="transmembrane region" description="Helical" evidence="3">
    <location>
        <begin position="38"/>
        <end position="57"/>
    </location>
</feature>
<dbReference type="EMBL" id="AP009044">
    <property type="protein sequence ID" value="BAF55605.1"/>
    <property type="molecule type" value="Genomic_DNA"/>
</dbReference>
<organism evidence="5">
    <name type="scientific">Corynebacterium glutamicum (strain R)</name>
    <dbReference type="NCBI Taxonomy" id="340322"/>
    <lineage>
        <taxon>Bacteria</taxon>
        <taxon>Bacillati</taxon>
        <taxon>Actinomycetota</taxon>
        <taxon>Actinomycetes</taxon>
        <taxon>Mycobacteriales</taxon>
        <taxon>Corynebacteriaceae</taxon>
        <taxon>Corynebacterium</taxon>
    </lineage>
</organism>
<keyword evidence="3" id="KW-1133">Transmembrane helix</keyword>
<keyword evidence="3" id="KW-0812">Transmembrane</keyword>
<dbReference type="KEGG" id="cgt:cgR_2591"/>
<dbReference type="Proteomes" id="UP000006698">
    <property type="component" value="Chromosome"/>
</dbReference>
<sequence length="266" mass="29935">MRLRLPNLAKRSARLEFMNQDLSHEDSGDGNSVDRGQILLAVLIGLALIASVIMLLANSDGAMKIALLAALWAAIIGFFLVYRSRKQVEAAAREKETLEYAHQSELHRLEAELFQEKMEISESRRARDQETLEEIKLQLEEMRTQLSELSGREWGYEPTMLRAEARRILELESQQLSQQFQAPQTEVPEPVAVPEPTPEPAPVPEPVPEPEPVEVAVEAEEEPAPGRRRRRHAAPEETGGRRRKDERQGGLSVADLLAAARKKENN</sequence>
<dbReference type="AlphaFoldDB" id="A0AB72VDE5"/>
<evidence type="ECO:0000313" key="5">
    <source>
        <dbReference type="EMBL" id="BAF55605.1"/>
    </source>
</evidence>
<evidence type="ECO:0000256" key="1">
    <source>
        <dbReference type="SAM" id="Coils"/>
    </source>
</evidence>
<name>A0AB72VDE5_CORGB</name>
<evidence type="ECO:0000259" key="4">
    <source>
        <dbReference type="Pfam" id="PF20570"/>
    </source>
</evidence>
<dbReference type="InterPro" id="IPR046706">
    <property type="entry name" value="DUF6779"/>
</dbReference>
<evidence type="ECO:0000256" key="3">
    <source>
        <dbReference type="SAM" id="Phobius"/>
    </source>
</evidence>
<accession>A0AB72VDE5</accession>
<dbReference type="Pfam" id="PF20570">
    <property type="entry name" value="DUF6779"/>
    <property type="match status" value="1"/>
</dbReference>
<proteinExistence type="predicted"/>
<feature type="compositionally biased region" description="Basic and acidic residues" evidence="2">
    <location>
        <begin position="233"/>
        <end position="248"/>
    </location>
</feature>
<evidence type="ECO:0000256" key="2">
    <source>
        <dbReference type="SAM" id="MobiDB-lite"/>
    </source>
</evidence>
<feature type="transmembrane region" description="Helical" evidence="3">
    <location>
        <begin position="63"/>
        <end position="82"/>
    </location>
</feature>
<feature type="compositionally biased region" description="Pro residues" evidence="2">
    <location>
        <begin position="191"/>
        <end position="210"/>
    </location>
</feature>
<protein>
    <recommendedName>
        <fullName evidence="4">DUF6779 domain-containing protein</fullName>
    </recommendedName>
</protein>
<feature type="region of interest" description="Disordered" evidence="2">
    <location>
        <begin position="176"/>
        <end position="266"/>
    </location>
</feature>
<keyword evidence="1" id="KW-0175">Coiled coil</keyword>
<feature type="coiled-coil region" evidence="1">
    <location>
        <begin position="106"/>
        <end position="152"/>
    </location>
</feature>
<reference evidence="5" key="1">
    <citation type="journal article" date="2007" name="Microbiology">
        <title>Comparative analysis of the Corynebacterium glutamicum group and complete genome sequence of strain R.</title>
        <authorList>
            <person name="Yukawa H."/>
            <person name="Omumasaba C.A."/>
            <person name="Nonaka H."/>
            <person name="Kos P."/>
            <person name="Okai N."/>
            <person name="Suzuki N."/>
            <person name="Suda M."/>
            <person name="Tsuge Y."/>
            <person name="Watanabe J."/>
            <person name="Ikeda Y."/>
            <person name="Vertes A.A."/>
            <person name="Inui M."/>
        </authorList>
    </citation>
    <scope>NUCLEOTIDE SEQUENCE</scope>
    <source>
        <strain evidence="5">R</strain>
    </source>
</reference>
<gene>
    <name evidence="5" type="ordered locus">cgR_2591</name>
</gene>
<feature type="domain" description="DUF6779" evidence="4">
    <location>
        <begin position="63"/>
        <end position="167"/>
    </location>
</feature>
<keyword evidence="3" id="KW-0472">Membrane</keyword>